<protein>
    <submittedName>
        <fullName evidence="1">Uncharacterized protein</fullName>
    </submittedName>
</protein>
<dbReference type="AlphaFoldDB" id="A0A0J1FX86"/>
<dbReference type="PROSITE" id="PS51257">
    <property type="entry name" value="PROKAR_LIPOPROTEIN"/>
    <property type="match status" value="1"/>
</dbReference>
<dbReference type="PATRIC" id="fig|476652.3.peg.331"/>
<evidence type="ECO:0000313" key="1">
    <source>
        <dbReference type="EMBL" id="KLU67922.1"/>
    </source>
</evidence>
<name>A0A0J1FX86_9FIRM</name>
<proteinExistence type="predicted"/>
<accession>A0A0J1FX86</accession>
<organism evidence="1 2">
    <name type="scientific">Desulfosporosinus acididurans</name>
    <dbReference type="NCBI Taxonomy" id="476652"/>
    <lineage>
        <taxon>Bacteria</taxon>
        <taxon>Bacillati</taxon>
        <taxon>Bacillota</taxon>
        <taxon>Clostridia</taxon>
        <taxon>Eubacteriales</taxon>
        <taxon>Desulfitobacteriaceae</taxon>
        <taxon>Desulfosporosinus</taxon>
    </lineage>
</organism>
<evidence type="ECO:0000313" key="2">
    <source>
        <dbReference type="Proteomes" id="UP000036356"/>
    </source>
</evidence>
<keyword evidence="2" id="KW-1185">Reference proteome</keyword>
<comment type="caution">
    <text evidence="1">The sequence shown here is derived from an EMBL/GenBank/DDBJ whole genome shotgun (WGS) entry which is preliminary data.</text>
</comment>
<reference evidence="1 2" key="1">
    <citation type="submission" date="2015-06" db="EMBL/GenBank/DDBJ databases">
        <title>Draft genome of the moderately acidophilic sulfate reducer Candidatus Desulfosporosinus acididurans strain M1.</title>
        <authorList>
            <person name="Poehlein A."/>
            <person name="Petzsch P."/>
            <person name="Johnson B.D."/>
            <person name="Schloemann M."/>
            <person name="Daniel R."/>
            <person name="Muehling M."/>
        </authorList>
    </citation>
    <scope>NUCLEOTIDE SEQUENCE [LARGE SCALE GENOMIC DNA]</scope>
    <source>
        <strain evidence="1 2">M1</strain>
    </source>
</reference>
<dbReference type="STRING" id="476652.DEAC_c03300"/>
<dbReference type="Proteomes" id="UP000036356">
    <property type="component" value="Unassembled WGS sequence"/>
</dbReference>
<dbReference type="RefSeq" id="WP_083995804.1">
    <property type="nucleotide sequence ID" value="NZ_LDZY01000001.1"/>
</dbReference>
<gene>
    <name evidence="1" type="ORF">DEAC_c03300</name>
</gene>
<sequence>MLWRRKFSALALSIIVLFSILFLGGCSEKPYLTQDGSYVILTVSPSGMTQSEVIQLPWNANMAVMQKLLEECSFVLSDLHTPSSQELANSDPTTTVSLQATYPKPKRMSFVVDKRPVSLDVESLQIEVEGANVGRVTINRTLVLQGINNPNLQPAFEDLEKMLHNQNS</sequence>
<dbReference type="EMBL" id="LDZY01000001">
    <property type="protein sequence ID" value="KLU67922.1"/>
    <property type="molecule type" value="Genomic_DNA"/>
</dbReference>